<dbReference type="RefSeq" id="WP_368732149.1">
    <property type="nucleotide sequence ID" value="NZ_VIGV01000002.1"/>
</dbReference>
<name>A0A5C5RR86_9ACTN</name>
<comment type="caution">
    <text evidence="1">The sequence shown here is derived from an EMBL/GenBank/DDBJ whole genome shotgun (WGS) entry which is preliminary data.</text>
</comment>
<organism evidence="1 2">
    <name type="scientific">Tsukamurella sputi</name>
    <dbReference type="NCBI Taxonomy" id="2591848"/>
    <lineage>
        <taxon>Bacteria</taxon>
        <taxon>Bacillati</taxon>
        <taxon>Actinomycetota</taxon>
        <taxon>Actinomycetes</taxon>
        <taxon>Mycobacteriales</taxon>
        <taxon>Tsukamurellaceae</taxon>
        <taxon>Tsukamurella</taxon>
    </lineage>
</organism>
<evidence type="ECO:0000313" key="1">
    <source>
        <dbReference type="EMBL" id="TWS24655.1"/>
    </source>
</evidence>
<protein>
    <submittedName>
        <fullName evidence="1">Alpha/beta hydrolase</fullName>
    </submittedName>
</protein>
<dbReference type="Gene3D" id="3.40.50.1820">
    <property type="entry name" value="alpha/beta hydrolase"/>
    <property type="match status" value="1"/>
</dbReference>
<keyword evidence="1" id="KW-0378">Hydrolase</keyword>
<evidence type="ECO:0000313" key="2">
    <source>
        <dbReference type="Proteomes" id="UP000319792"/>
    </source>
</evidence>
<reference evidence="1 2" key="2">
    <citation type="submission" date="2019-08" db="EMBL/GenBank/DDBJ databases">
        <title>Tsukamurella conjunctivitidis sp. nov., Tsukamurella assacharolytica sp. nov. and Tsukamurella sputae sp. nov. isolated from patients with conjunctivitis, bacteraemia (lymphoma) and respiratory infection (sputum) in Hong Kong.</title>
        <authorList>
            <person name="Fok K.M.N."/>
            <person name="Fong J.Y.H."/>
        </authorList>
    </citation>
    <scope>NUCLEOTIDE SEQUENCE [LARGE SCALE GENOMIC DNA]</scope>
    <source>
        <strain evidence="1 2">HKU70</strain>
    </source>
</reference>
<keyword evidence="2" id="KW-1185">Reference proteome</keyword>
<dbReference type="Proteomes" id="UP000319792">
    <property type="component" value="Unassembled WGS sequence"/>
</dbReference>
<accession>A0A5C5RR86</accession>
<proteinExistence type="predicted"/>
<feature type="non-terminal residue" evidence="1">
    <location>
        <position position="144"/>
    </location>
</feature>
<gene>
    <name evidence="1" type="ORF">FK268_05225</name>
</gene>
<reference evidence="1 2" key="1">
    <citation type="submission" date="2019-06" db="EMBL/GenBank/DDBJ databases">
        <authorList>
            <person name="Teng J.L.L."/>
            <person name="Lee H.H."/>
            <person name="Lau S.K.P."/>
            <person name="Woo P.C.Y."/>
        </authorList>
    </citation>
    <scope>NUCLEOTIDE SEQUENCE [LARGE SCALE GENOMIC DNA]</scope>
    <source>
        <strain evidence="1 2">HKU70</strain>
    </source>
</reference>
<dbReference type="SUPFAM" id="SSF53474">
    <property type="entry name" value="alpha/beta-Hydrolases"/>
    <property type="match status" value="1"/>
</dbReference>
<dbReference type="GO" id="GO:0016787">
    <property type="term" value="F:hydrolase activity"/>
    <property type="evidence" value="ECO:0007669"/>
    <property type="project" value="UniProtKB-KW"/>
</dbReference>
<sequence length="144" mass="14870">MPSTDAPQELRTYFGPVGAPLYGALHVPGSRRVRGTVLLVPPLAKEQYDVLRGLRRLAASLAAEGLAVLRFDYRGTGDSSGPSGDADAARDWIASVRHADDYLRGLGLGAPAVVALRVGAALAGAAGLTPPAAVLWDPIGGRAF</sequence>
<dbReference type="EMBL" id="VIGV01000002">
    <property type="protein sequence ID" value="TWS24655.1"/>
    <property type="molecule type" value="Genomic_DNA"/>
</dbReference>
<dbReference type="InterPro" id="IPR029058">
    <property type="entry name" value="AB_hydrolase_fold"/>
</dbReference>
<dbReference type="AlphaFoldDB" id="A0A5C5RR86"/>